<dbReference type="GO" id="GO:0003700">
    <property type="term" value="F:DNA-binding transcription factor activity"/>
    <property type="evidence" value="ECO:0007669"/>
    <property type="project" value="InterPro"/>
</dbReference>
<dbReference type="KEGG" id="mhev:MHEL_22760"/>
<dbReference type="InterPro" id="IPR000835">
    <property type="entry name" value="HTH_MarR-typ"/>
</dbReference>
<dbReference type="RefSeq" id="WP_163747610.1">
    <property type="nucleotide sequence ID" value="NZ_AP022596.1"/>
</dbReference>
<evidence type="ECO:0000256" key="1">
    <source>
        <dbReference type="ARBA" id="ARBA00023015"/>
    </source>
</evidence>
<dbReference type="InterPro" id="IPR036390">
    <property type="entry name" value="WH_DNA-bd_sf"/>
</dbReference>
<evidence type="ECO:0000313" key="6">
    <source>
        <dbReference type="Proteomes" id="UP000467148"/>
    </source>
</evidence>
<gene>
    <name evidence="5" type="ORF">MHEL_22760</name>
</gene>
<dbReference type="PROSITE" id="PS50995">
    <property type="entry name" value="HTH_MARR_2"/>
    <property type="match status" value="1"/>
</dbReference>
<dbReference type="InterPro" id="IPR036388">
    <property type="entry name" value="WH-like_DNA-bd_sf"/>
</dbReference>
<dbReference type="Gene3D" id="1.10.10.10">
    <property type="entry name" value="Winged helix-like DNA-binding domain superfamily/Winged helix DNA-binding domain"/>
    <property type="match status" value="1"/>
</dbReference>
<evidence type="ECO:0000256" key="3">
    <source>
        <dbReference type="ARBA" id="ARBA00023163"/>
    </source>
</evidence>
<dbReference type="SUPFAM" id="SSF46785">
    <property type="entry name" value="Winged helix' DNA-binding domain"/>
    <property type="match status" value="1"/>
</dbReference>
<keyword evidence="2 5" id="KW-0238">DNA-binding</keyword>
<evidence type="ECO:0000256" key="2">
    <source>
        <dbReference type="ARBA" id="ARBA00023125"/>
    </source>
</evidence>
<dbReference type="GO" id="GO:0006950">
    <property type="term" value="P:response to stress"/>
    <property type="evidence" value="ECO:0007669"/>
    <property type="project" value="TreeGrafter"/>
</dbReference>
<name>A0A7I7T5E1_9MYCO</name>
<protein>
    <submittedName>
        <fullName evidence="5">DNA-binding protein</fullName>
    </submittedName>
</protein>
<dbReference type="SMART" id="SM00347">
    <property type="entry name" value="HTH_MARR"/>
    <property type="match status" value="1"/>
</dbReference>
<dbReference type="InterPro" id="IPR023187">
    <property type="entry name" value="Tscrpt_reg_MarR-type_CS"/>
</dbReference>
<sequence>MVASELPAVVAAIHLIWMRTNHLLSEALAEYGLTTATFQALWALDPDAPPPSMKVMAERIYCNAPNLSFITDQLAARGFVERSVDPADRRSRVLVLTEKGRKAREDLVHTATEKTPLGVLGDDELRQLLALLHRAAPTPPD</sequence>
<evidence type="ECO:0000259" key="4">
    <source>
        <dbReference type="PROSITE" id="PS50995"/>
    </source>
</evidence>
<dbReference type="PROSITE" id="PS01117">
    <property type="entry name" value="HTH_MARR_1"/>
    <property type="match status" value="1"/>
</dbReference>
<dbReference type="InterPro" id="IPR039422">
    <property type="entry name" value="MarR/SlyA-like"/>
</dbReference>
<feature type="domain" description="HTH marR-type" evidence="4">
    <location>
        <begin position="1"/>
        <end position="137"/>
    </location>
</feature>
<dbReference type="EMBL" id="AP022596">
    <property type="protein sequence ID" value="BBY64033.1"/>
    <property type="molecule type" value="Genomic_DNA"/>
</dbReference>
<proteinExistence type="predicted"/>
<dbReference type="Pfam" id="PF01047">
    <property type="entry name" value="MarR"/>
    <property type="match status" value="1"/>
</dbReference>
<dbReference type="PANTHER" id="PTHR33164">
    <property type="entry name" value="TRANSCRIPTIONAL REGULATOR, MARR FAMILY"/>
    <property type="match status" value="1"/>
</dbReference>
<dbReference type="AlphaFoldDB" id="A0A7I7T5E1"/>
<dbReference type="PANTHER" id="PTHR33164:SF99">
    <property type="entry name" value="MARR FAMILY REGULATORY PROTEIN"/>
    <property type="match status" value="1"/>
</dbReference>
<keyword evidence="3" id="KW-0804">Transcription</keyword>
<reference evidence="5 6" key="1">
    <citation type="journal article" date="2019" name="Emerg. Microbes Infect.">
        <title>Comprehensive subspecies identification of 175 nontuberculous mycobacteria species based on 7547 genomic profiles.</title>
        <authorList>
            <person name="Matsumoto Y."/>
            <person name="Kinjo T."/>
            <person name="Motooka D."/>
            <person name="Nabeya D."/>
            <person name="Jung N."/>
            <person name="Uechi K."/>
            <person name="Horii T."/>
            <person name="Iida T."/>
            <person name="Fujita J."/>
            <person name="Nakamura S."/>
        </authorList>
    </citation>
    <scope>NUCLEOTIDE SEQUENCE [LARGE SCALE GENOMIC DNA]</scope>
    <source>
        <strain evidence="5 6">JCM 30396</strain>
    </source>
</reference>
<accession>A0A7I7T5E1</accession>
<dbReference type="Proteomes" id="UP000467148">
    <property type="component" value="Chromosome"/>
</dbReference>
<keyword evidence="1" id="KW-0805">Transcription regulation</keyword>
<evidence type="ECO:0000313" key="5">
    <source>
        <dbReference type="EMBL" id="BBY64033.1"/>
    </source>
</evidence>
<keyword evidence="6" id="KW-1185">Reference proteome</keyword>
<dbReference type="GO" id="GO:0003677">
    <property type="term" value="F:DNA binding"/>
    <property type="evidence" value="ECO:0007669"/>
    <property type="project" value="UniProtKB-KW"/>
</dbReference>
<organism evidence="5 6">
    <name type="scientific">Mycolicibacterium helvum</name>
    <dbReference type="NCBI Taxonomy" id="1534349"/>
    <lineage>
        <taxon>Bacteria</taxon>
        <taxon>Bacillati</taxon>
        <taxon>Actinomycetota</taxon>
        <taxon>Actinomycetes</taxon>
        <taxon>Mycobacteriales</taxon>
        <taxon>Mycobacteriaceae</taxon>
        <taxon>Mycolicibacterium</taxon>
    </lineage>
</organism>